<dbReference type="InterPro" id="IPR050982">
    <property type="entry name" value="Auxin_biosynth/cation_transpt"/>
</dbReference>
<evidence type="ECO:0000256" key="6">
    <source>
        <dbReference type="ARBA" id="ARBA00047707"/>
    </source>
</evidence>
<evidence type="ECO:0000256" key="4">
    <source>
        <dbReference type="ARBA" id="ARBA00023002"/>
    </source>
</evidence>
<dbReference type="GO" id="GO:0004499">
    <property type="term" value="F:N,N-dimethylaniline monooxygenase activity"/>
    <property type="evidence" value="ECO:0007669"/>
    <property type="project" value="InterPro"/>
</dbReference>
<evidence type="ECO:0000256" key="7">
    <source>
        <dbReference type="SAM" id="MobiDB-lite"/>
    </source>
</evidence>
<feature type="compositionally biased region" description="Low complexity" evidence="7">
    <location>
        <begin position="202"/>
        <end position="213"/>
    </location>
</feature>
<comment type="catalytic activity">
    <reaction evidence="6">
        <text>indole-3-pyruvate + NADPH + O2 + H(+) = (indol-3-yl)acetate + CO2 + NADP(+) + H2O</text>
        <dbReference type="Rhea" id="RHEA:34331"/>
        <dbReference type="ChEBI" id="CHEBI:15377"/>
        <dbReference type="ChEBI" id="CHEBI:15378"/>
        <dbReference type="ChEBI" id="CHEBI:15379"/>
        <dbReference type="ChEBI" id="CHEBI:16526"/>
        <dbReference type="ChEBI" id="CHEBI:17640"/>
        <dbReference type="ChEBI" id="CHEBI:30854"/>
        <dbReference type="ChEBI" id="CHEBI:57783"/>
        <dbReference type="ChEBI" id="CHEBI:58349"/>
        <dbReference type="EC" id="1.14.13.168"/>
    </reaction>
</comment>
<proteinExistence type="inferred from homology"/>
<dbReference type="InterPro" id="IPR020946">
    <property type="entry name" value="Flavin_mOase-like"/>
</dbReference>
<evidence type="ECO:0000256" key="3">
    <source>
        <dbReference type="ARBA" id="ARBA00022827"/>
    </source>
</evidence>
<sequence length="1360" mass="143962">MNGGINTCLESPILIVGAGVAGLQTATAFLKRGFKVLVIDQSEDVGGVWIRNYQGYGLQVPWEMYQFPEFPYPGKLELQQYPTGDQVREYVQAYARHFGLYRHILFGCRLISLRRKKQRSPPQPPPPQQQQPLHQRQDGAAEPRFCDCTEFCTEKKSRSIDSDGGGDDASDRCTASCLGPVPTQKKDTYPKPVVEATAASSSRIGIQRQPGQQQHHHHHHHQGTSPSQPSPPGRGSNLCSLLTSTQQLRGALGLQFPTNQPETAETPCSRTGTGSITVTAPTATGTGTATMTTALLEDRFGSTTLEFRRTLMASLINSELTNAREYAGGGDGGDGHTPDSAAAPNAANGCGAAAVLYDPALGAAPDSCSAPSSFMQDEGVVLRDAARGDARPCALTPQLSQRQQQTQEHQQQGCQLPEVSSHVSVRSVSVPDSGQRREKGTGLKEGARVGRGGSPEPAVVASEGCGGVGGCGQRSAKREQRRGQHKEHHTKQPQEQQQPSSGGGLLSDGEWEAEYEDLTTGRRYKVNASYCVLCTGLYATPFIPSIPGQELYRGLQVHSRDFTDASVVGGKRVLVVGAGKTAVDIITELTATSKAASVTLLYRRPHWPLPRYVGPVSMKTLAYTRLMSSALLPNYYDAGLCARAVTKCLTPLRKAFWVTFMSRVNQALGVNKRLGKPARPICQDIWYSGQVLDAVKWPEVINNPKVTPIQGEVDHFTPVSAVLRDGTELDPDVVLYATGYSNHYTFLEPEVRAALNVQHDGLYLYRHVLAPGLPGLAFVGAEVSTFNNILTAALQAEWLAAVLAGEVVLPPVEAMAADVAAQQAWRRRTMPPHKLRGGSVMLYMQCYHDQLVRDMGYHTHRKHCSWRRPLAECFEPYTAKDYEDIFWRAPNPAARECSCGSGDGKSAGSTTTCGELAPTAPTAALELRAMESKAAATAADTTVKAYANLVMAQSTSMLADSGTRRSASWRQVLAGPGNSGAAPGSAKYTVRRFHQPAGWPPSAPTAGESRGGVGALMLPFTASMSALARLLPGAQLGHLSSTGPDRHSSMTAQCVRTQHPAATARQCATAAIDSTTYVCTSSALYSMMRGSSCNTGPNCTAPAAAAVAATKAPAPLIRSVLTPSAIPLAPLAGTAVEGAGSPLQDGVGSGLEELRGGVGVGSQSQARMLGGPGLAPGALTETLQQSSGGNIHLDDQDTLYSLDALPLALQAYRHTRVRVPTSPGAAASPAAVVAARRAAPELAGGKLRQPGDGYLGGIEGKDEGGVSPFGTAAAAKYVGQLSLPASPSVWTTHTRSIAGEQADARGSDATTATSLQRAAQKSLSLAPWYNGMQSPAQSPPHCSQHMEASTASLLRGPGNM</sequence>
<evidence type="ECO:0000313" key="9">
    <source>
        <dbReference type="Proteomes" id="UP000747399"/>
    </source>
</evidence>
<feature type="region of interest" description="Disordered" evidence="7">
    <location>
        <begin position="157"/>
        <end position="239"/>
    </location>
</feature>
<keyword evidence="3" id="KW-0274">FAD</keyword>
<dbReference type="PANTHER" id="PTHR43539:SF78">
    <property type="entry name" value="FLAVIN-CONTAINING MONOOXYGENASE"/>
    <property type="match status" value="1"/>
</dbReference>
<feature type="non-terminal residue" evidence="8">
    <location>
        <position position="1"/>
    </location>
</feature>
<keyword evidence="4" id="KW-0560">Oxidoreductase</keyword>
<dbReference type="GO" id="GO:0103075">
    <property type="term" value="F:indole-3-pyruvate monooxygenase activity"/>
    <property type="evidence" value="ECO:0007669"/>
    <property type="project" value="UniProtKB-EC"/>
</dbReference>
<dbReference type="SUPFAM" id="SSF51905">
    <property type="entry name" value="FAD/NAD(P)-binding domain"/>
    <property type="match status" value="2"/>
</dbReference>
<feature type="region of interest" description="Disordered" evidence="7">
    <location>
        <begin position="397"/>
        <end position="508"/>
    </location>
</feature>
<gene>
    <name evidence="8" type="ORF">Vafri_4805</name>
</gene>
<dbReference type="GO" id="GO:0050660">
    <property type="term" value="F:flavin adenine dinucleotide binding"/>
    <property type="evidence" value="ECO:0007669"/>
    <property type="project" value="InterPro"/>
</dbReference>
<dbReference type="Proteomes" id="UP000747399">
    <property type="component" value="Unassembled WGS sequence"/>
</dbReference>
<feature type="compositionally biased region" description="Low complexity" evidence="7">
    <location>
        <begin position="398"/>
        <end position="430"/>
    </location>
</feature>
<evidence type="ECO:0000256" key="2">
    <source>
        <dbReference type="ARBA" id="ARBA00022630"/>
    </source>
</evidence>
<evidence type="ECO:0000256" key="5">
    <source>
        <dbReference type="ARBA" id="ARBA00039148"/>
    </source>
</evidence>
<reference evidence="8" key="1">
    <citation type="journal article" date="2021" name="Proc. Natl. Acad. Sci. U.S.A.">
        <title>Three genomes in the algal genus Volvox reveal the fate of a haploid sex-determining region after a transition to homothallism.</title>
        <authorList>
            <person name="Yamamoto K."/>
            <person name="Hamaji T."/>
            <person name="Kawai-Toyooka H."/>
            <person name="Matsuzaki R."/>
            <person name="Takahashi F."/>
            <person name="Nishimura Y."/>
            <person name="Kawachi M."/>
            <person name="Noguchi H."/>
            <person name="Minakuchi Y."/>
            <person name="Umen J.G."/>
            <person name="Toyoda A."/>
            <person name="Nozaki H."/>
        </authorList>
    </citation>
    <scope>NUCLEOTIDE SEQUENCE</scope>
    <source>
        <strain evidence="8">NIES-3780</strain>
    </source>
</reference>
<accession>A0A8J4AVZ8</accession>
<evidence type="ECO:0000313" key="8">
    <source>
        <dbReference type="EMBL" id="GIL48110.1"/>
    </source>
</evidence>
<dbReference type="EMBL" id="BNCO01000005">
    <property type="protein sequence ID" value="GIL48110.1"/>
    <property type="molecule type" value="Genomic_DNA"/>
</dbReference>
<name>A0A8J4AVZ8_9CHLO</name>
<feature type="region of interest" description="Disordered" evidence="7">
    <location>
        <begin position="116"/>
        <end position="139"/>
    </location>
</feature>
<feature type="compositionally biased region" description="Polar residues" evidence="7">
    <location>
        <begin position="257"/>
        <end position="276"/>
    </location>
</feature>
<evidence type="ECO:0000256" key="1">
    <source>
        <dbReference type="ARBA" id="ARBA00009183"/>
    </source>
</evidence>
<dbReference type="EC" id="1.14.13.168" evidence="5"/>
<feature type="compositionally biased region" description="Basic and acidic residues" evidence="7">
    <location>
        <begin position="434"/>
        <end position="448"/>
    </location>
</feature>
<feature type="region of interest" description="Disordered" evidence="7">
    <location>
        <begin position="1331"/>
        <end position="1360"/>
    </location>
</feature>
<dbReference type="GO" id="GO:0050661">
    <property type="term" value="F:NADP binding"/>
    <property type="evidence" value="ECO:0007669"/>
    <property type="project" value="InterPro"/>
</dbReference>
<keyword evidence="9" id="KW-1185">Reference proteome</keyword>
<protein>
    <recommendedName>
        <fullName evidence="5">indole-3-pyruvate monooxygenase</fullName>
        <ecNumber evidence="5">1.14.13.168</ecNumber>
    </recommendedName>
</protein>
<comment type="caution">
    <text evidence="8">The sequence shown here is derived from an EMBL/GenBank/DDBJ whole genome shotgun (WGS) entry which is preliminary data.</text>
</comment>
<dbReference type="PANTHER" id="PTHR43539">
    <property type="entry name" value="FLAVIN-BINDING MONOOXYGENASE-LIKE PROTEIN (AFU_ORTHOLOGUE AFUA_4G09220)"/>
    <property type="match status" value="1"/>
</dbReference>
<dbReference type="Pfam" id="PF00743">
    <property type="entry name" value="FMO-like"/>
    <property type="match status" value="3"/>
</dbReference>
<feature type="region of interest" description="Disordered" evidence="7">
    <location>
        <begin position="257"/>
        <end position="285"/>
    </location>
</feature>
<dbReference type="InterPro" id="IPR036188">
    <property type="entry name" value="FAD/NAD-bd_sf"/>
</dbReference>
<comment type="similarity">
    <text evidence="1">Belongs to the FMO family.</text>
</comment>
<dbReference type="Gene3D" id="3.50.50.60">
    <property type="entry name" value="FAD/NAD(P)-binding domain"/>
    <property type="match status" value="3"/>
</dbReference>
<organism evidence="8 9">
    <name type="scientific">Volvox africanus</name>
    <dbReference type="NCBI Taxonomy" id="51714"/>
    <lineage>
        <taxon>Eukaryota</taxon>
        <taxon>Viridiplantae</taxon>
        <taxon>Chlorophyta</taxon>
        <taxon>core chlorophytes</taxon>
        <taxon>Chlorophyceae</taxon>
        <taxon>CS clade</taxon>
        <taxon>Chlamydomonadales</taxon>
        <taxon>Volvocaceae</taxon>
        <taxon>Volvox</taxon>
    </lineage>
</organism>
<keyword evidence="2" id="KW-0285">Flavoprotein</keyword>